<dbReference type="PANTHER" id="PTHR35174">
    <property type="entry name" value="BLL7171 PROTEIN-RELATED"/>
    <property type="match status" value="1"/>
</dbReference>
<protein>
    <submittedName>
        <fullName evidence="3">YciI family protein</fullName>
    </submittedName>
</protein>
<dbReference type="AlphaFoldDB" id="A0A537JZC7"/>
<organism evidence="3 4">
    <name type="scientific">Candidatus Segetimicrobium genomatis</name>
    <dbReference type="NCBI Taxonomy" id="2569760"/>
    <lineage>
        <taxon>Bacteria</taxon>
        <taxon>Bacillati</taxon>
        <taxon>Candidatus Sysuimicrobiota</taxon>
        <taxon>Candidatus Sysuimicrobiia</taxon>
        <taxon>Candidatus Sysuimicrobiales</taxon>
        <taxon>Candidatus Segetimicrobiaceae</taxon>
        <taxon>Candidatus Segetimicrobium</taxon>
    </lineage>
</organism>
<gene>
    <name evidence="3" type="ORF">E6H00_11380</name>
</gene>
<evidence type="ECO:0000256" key="1">
    <source>
        <dbReference type="ARBA" id="ARBA00007689"/>
    </source>
</evidence>
<proteinExistence type="inferred from homology"/>
<evidence type="ECO:0000313" key="3">
    <source>
        <dbReference type="EMBL" id="TMI88875.1"/>
    </source>
</evidence>
<dbReference type="Pfam" id="PF03795">
    <property type="entry name" value="YCII"/>
    <property type="match status" value="1"/>
</dbReference>
<accession>A0A537JZC7</accession>
<dbReference type="Gene3D" id="3.30.70.1060">
    <property type="entry name" value="Dimeric alpha+beta barrel"/>
    <property type="match status" value="1"/>
</dbReference>
<dbReference type="PANTHER" id="PTHR35174:SF3">
    <property type="entry name" value="BLL7171 PROTEIN"/>
    <property type="match status" value="1"/>
</dbReference>
<evidence type="ECO:0000313" key="4">
    <source>
        <dbReference type="Proteomes" id="UP000318509"/>
    </source>
</evidence>
<dbReference type="SUPFAM" id="SSF54909">
    <property type="entry name" value="Dimeric alpha+beta barrel"/>
    <property type="match status" value="1"/>
</dbReference>
<name>A0A537JZC7_9BACT</name>
<comment type="similarity">
    <text evidence="1">Belongs to the YciI family.</text>
</comment>
<dbReference type="InterPro" id="IPR005545">
    <property type="entry name" value="YCII"/>
</dbReference>
<evidence type="ECO:0000259" key="2">
    <source>
        <dbReference type="Pfam" id="PF03795"/>
    </source>
</evidence>
<comment type="caution">
    <text evidence="3">The sequence shown here is derived from an EMBL/GenBank/DDBJ whole genome shotgun (WGS) entry which is preliminary data.</text>
</comment>
<dbReference type="Proteomes" id="UP000318509">
    <property type="component" value="Unassembled WGS sequence"/>
</dbReference>
<sequence length="125" mass="13541">MRYVCLIYNETTGPDTVSGGGREAAAAEALIYGEDLRRRGYLIAAEALQSARAAVTVRLRNGRASTTEGPAAETGEQLNGFVLIEARDLNEAIQVASKMPEARVGSIEVRPIRESHRADRWLRGG</sequence>
<dbReference type="InterPro" id="IPR011008">
    <property type="entry name" value="Dimeric_a/b-barrel"/>
</dbReference>
<dbReference type="EMBL" id="VBAK01000133">
    <property type="protein sequence ID" value="TMI88875.1"/>
    <property type="molecule type" value="Genomic_DNA"/>
</dbReference>
<feature type="domain" description="YCII-related" evidence="2">
    <location>
        <begin position="1"/>
        <end position="114"/>
    </location>
</feature>
<reference evidence="3 4" key="1">
    <citation type="journal article" date="2019" name="Nat. Microbiol.">
        <title>Mediterranean grassland soil C-N compound turnover is dependent on rainfall and depth, and is mediated by genomically divergent microorganisms.</title>
        <authorList>
            <person name="Diamond S."/>
            <person name="Andeer P.F."/>
            <person name="Li Z."/>
            <person name="Crits-Christoph A."/>
            <person name="Burstein D."/>
            <person name="Anantharaman K."/>
            <person name="Lane K.R."/>
            <person name="Thomas B.C."/>
            <person name="Pan C."/>
            <person name="Northen T.R."/>
            <person name="Banfield J.F."/>
        </authorList>
    </citation>
    <scope>NUCLEOTIDE SEQUENCE [LARGE SCALE GENOMIC DNA]</scope>
    <source>
        <strain evidence="3">NP_3</strain>
    </source>
</reference>